<feature type="compositionally biased region" description="Basic and acidic residues" evidence="1">
    <location>
        <begin position="55"/>
        <end position="76"/>
    </location>
</feature>
<feature type="compositionally biased region" description="Basic and acidic residues" evidence="1">
    <location>
        <begin position="28"/>
        <end position="37"/>
    </location>
</feature>
<evidence type="ECO:0000313" key="3">
    <source>
        <dbReference type="Proteomes" id="UP000233556"/>
    </source>
</evidence>
<organism evidence="2 3">
    <name type="scientific">Limosa lapponica baueri</name>
    <dbReference type="NCBI Taxonomy" id="1758121"/>
    <lineage>
        <taxon>Eukaryota</taxon>
        <taxon>Metazoa</taxon>
        <taxon>Chordata</taxon>
        <taxon>Craniata</taxon>
        <taxon>Vertebrata</taxon>
        <taxon>Euteleostomi</taxon>
        <taxon>Archelosauria</taxon>
        <taxon>Archosauria</taxon>
        <taxon>Dinosauria</taxon>
        <taxon>Saurischia</taxon>
        <taxon>Theropoda</taxon>
        <taxon>Coelurosauria</taxon>
        <taxon>Aves</taxon>
        <taxon>Neognathae</taxon>
        <taxon>Neoaves</taxon>
        <taxon>Charadriiformes</taxon>
        <taxon>Scolopacidae</taxon>
        <taxon>Limosa</taxon>
    </lineage>
</organism>
<reference evidence="3" key="1">
    <citation type="submission" date="2017-11" db="EMBL/GenBank/DDBJ databases">
        <authorList>
            <person name="Lima N.C."/>
            <person name="Parody-Merino A.M."/>
            <person name="Battley P.F."/>
            <person name="Fidler A.E."/>
            <person name="Prosdocimi F."/>
        </authorList>
    </citation>
    <scope>NUCLEOTIDE SEQUENCE [LARGE SCALE GENOMIC DNA]</scope>
</reference>
<protein>
    <submittedName>
        <fullName evidence="2">Uncharacterized protein</fullName>
    </submittedName>
</protein>
<reference evidence="3" key="2">
    <citation type="submission" date="2017-12" db="EMBL/GenBank/DDBJ databases">
        <title>Genome sequence of the Bar-tailed Godwit (Limosa lapponica baueri).</title>
        <authorList>
            <person name="Lima N.C.B."/>
            <person name="Parody-Merino A.M."/>
            <person name="Battley P.F."/>
            <person name="Fidler A.E."/>
            <person name="Prosdocimi F."/>
        </authorList>
    </citation>
    <scope>NUCLEOTIDE SEQUENCE [LARGE SCALE GENOMIC DNA]</scope>
</reference>
<evidence type="ECO:0000313" key="2">
    <source>
        <dbReference type="EMBL" id="PKU40537.1"/>
    </source>
</evidence>
<dbReference type="AlphaFoldDB" id="A0A2I0U3A3"/>
<sequence length="118" mass="13981">MDKRRVQEELIDFYGSLPPSSRIIYHDLQEGKQRQQHADGGGGPDKSLNVKRNHMRDASGDKSSKRKIRSIDRSYKGRVSEGKAHMELNPVRDVESDKKDFYRYTISKRRLRKIWNWY</sequence>
<feature type="region of interest" description="Disordered" evidence="1">
    <location>
        <begin position="28"/>
        <end position="76"/>
    </location>
</feature>
<dbReference type="Proteomes" id="UP000233556">
    <property type="component" value="Unassembled WGS sequence"/>
</dbReference>
<keyword evidence="3" id="KW-1185">Reference proteome</keyword>
<accession>A0A2I0U3A3</accession>
<proteinExistence type="predicted"/>
<name>A0A2I0U3A3_LIMLA</name>
<gene>
    <name evidence="2" type="ORF">llap_9160</name>
</gene>
<evidence type="ECO:0000256" key="1">
    <source>
        <dbReference type="SAM" id="MobiDB-lite"/>
    </source>
</evidence>
<dbReference type="EMBL" id="KZ506252">
    <property type="protein sequence ID" value="PKU40537.1"/>
    <property type="molecule type" value="Genomic_DNA"/>
</dbReference>